<evidence type="ECO:0000259" key="2">
    <source>
        <dbReference type="Pfam" id="PF13456"/>
    </source>
</evidence>
<dbReference type="PANTHER" id="PTHR47074">
    <property type="entry name" value="BNAC02G40300D PROTEIN"/>
    <property type="match status" value="1"/>
</dbReference>
<dbReference type="GO" id="GO:0003676">
    <property type="term" value="F:nucleic acid binding"/>
    <property type="evidence" value="ECO:0007669"/>
    <property type="project" value="InterPro"/>
</dbReference>
<feature type="domain" description="RNase H type-1" evidence="2">
    <location>
        <begin position="53"/>
        <end position="150"/>
    </location>
</feature>
<dbReference type="PANTHER" id="PTHR47074:SF21">
    <property type="entry name" value="RNASE H TYPE-1 DOMAIN-CONTAINING PROTEIN"/>
    <property type="match status" value="1"/>
</dbReference>
<name>A0AAD9X543_9ROSI</name>
<dbReference type="Gene3D" id="3.30.420.10">
    <property type="entry name" value="Ribonuclease H-like superfamily/Ribonuclease H"/>
    <property type="match status" value="1"/>
</dbReference>
<comment type="caution">
    <text evidence="3">The sequence shown here is derived from an EMBL/GenBank/DDBJ whole genome shotgun (WGS) entry which is preliminary data.</text>
</comment>
<dbReference type="InterPro" id="IPR002156">
    <property type="entry name" value="RNaseH_domain"/>
</dbReference>
<dbReference type="EMBL" id="JANJYI010000004">
    <property type="protein sequence ID" value="KAK2653028.1"/>
    <property type="molecule type" value="Genomic_DNA"/>
</dbReference>
<keyword evidence="1" id="KW-0732">Signal</keyword>
<reference evidence="3" key="1">
    <citation type="journal article" date="2023" name="Plant J.">
        <title>Genome sequences and population genomics provide insights into the demographic history, inbreeding, and mutation load of two 'living fossil' tree species of Dipteronia.</title>
        <authorList>
            <person name="Feng Y."/>
            <person name="Comes H.P."/>
            <person name="Chen J."/>
            <person name="Zhu S."/>
            <person name="Lu R."/>
            <person name="Zhang X."/>
            <person name="Li P."/>
            <person name="Qiu J."/>
            <person name="Olsen K.M."/>
            <person name="Qiu Y."/>
        </authorList>
    </citation>
    <scope>NUCLEOTIDE SEQUENCE</scope>
    <source>
        <strain evidence="3">KIB01</strain>
    </source>
</reference>
<dbReference type="GO" id="GO:0004523">
    <property type="term" value="F:RNA-DNA hybrid ribonuclease activity"/>
    <property type="evidence" value="ECO:0007669"/>
    <property type="project" value="InterPro"/>
</dbReference>
<keyword evidence="4" id="KW-1185">Reference proteome</keyword>
<dbReference type="SUPFAM" id="SSF53098">
    <property type="entry name" value="Ribonuclease H-like"/>
    <property type="match status" value="1"/>
</dbReference>
<accession>A0AAD9X543</accession>
<proteinExistence type="predicted"/>
<dbReference type="InterPro" id="IPR036397">
    <property type="entry name" value="RNaseH_sf"/>
</dbReference>
<feature type="signal peptide" evidence="1">
    <location>
        <begin position="1"/>
        <end position="15"/>
    </location>
</feature>
<protein>
    <recommendedName>
        <fullName evidence="2">RNase H type-1 domain-containing protein</fullName>
    </recommendedName>
</protein>
<feature type="chain" id="PRO_5042235350" description="RNase H type-1 domain-containing protein" evidence="1">
    <location>
        <begin position="16"/>
        <end position="153"/>
    </location>
</feature>
<evidence type="ECO:0000313" key="4">
    <source>
        <dbReference type="Proteomes" id="UP001280121"/>
    </source>
</evidence>
<evidence type="ECO:0000313" key="3">
    <source>
        <dbReference type="EMBL" id="KAK2653028.1"/>
    </source>
</evidence>
<dbReference type="InterPro" id="IPR012337">
    <property type="entry name" value="RNaseH-like_sf"/>
</dbReference>
<dbReference type="AlphaFoldDB" id="A0AAD9X543"/>
<dbReference type="Proteomes" id="UP001280121">
    <property type="component" value="Unassembled WGS sequence"/>
</dbReference>
<organism evidence="3 4">
    <name type="scientific">Dipteronia dyeriana</name>
    <dbReference type="NCBI Taxonomy" id="168575"/>
    <lineage>
        <taxon>Eukaryota</taxon>
        <taxon>Viridiplantae</taxon>
        <taxon>Streptophyta</taxon>
        <taxon>Embryophyta</taxon>
        <taxon>Tracheophyta</taxon>
        <taxon>Spermatophyta</taxon>
        <taxon>Magnoliopsida</taxon>
        <taxon>eudicotyledons</taxon>
        <taxon>Gunneridae</taxon>
        <taxon>Pentapetalae</taxon>
        <taxon>rosids</taxon>
        <taxon>malvids</taxon>
        <taxon>Sapindales</taxon>
        <taxon>Sapindaceae</taxon>
        <taxon>Hippocastanoideae</taxon>
        <taxon>Acereae</taxon>
        <taxon>Dipteronia</taxon>
    </lineage>
</organism>
<gene>
    <name evidence="3" type="ORF">Ddye_012884</name>
</gene>
<evidence type="ECO:0000256" key="1">
    <source>
        <dbReference type="SAM" id="SignalP"/>
    </source>
</evidence>
<sequence length="153" mass="16919">MIFRVVLIGISLVGRQILFEFNVVIINNRRTTPQFTVNNNIWIPPVPGIFKLNFDAAIDKEKSLVGFDLVIHDSKCLVMATSTQRITANFSPQVAEATAIFCGITFALVSGLSPLRVASDAEVVVNWIKKESKQFSDIGVIITNIISLTKDPR</sequence>
<dbReference type="Pfam" id="PF13456">
    <property type="entry name" value="RVT_3"/>
    <property type="match status" value="1"/>
</dbReference>
<dbReference type="InterPro" id="IPR052929">
    <property type="entry name" value="RNase_H-like_EbsB-rel"/>
</dbReference>